<keyword evidence="7 9" id="KW-0472">Membrane</keyword>
<gene>
    <name evidence="12" type="ORF">WH52_14215</name>
</gene>
<reference evidence="12 13" key="1">
    <citation type="submission" date="2015-03" db="EMBL/GenBank/DDBJ databases">
        <title>Genome sequence of Tenacibaculum sp. S2-2, isolated from intestinal microbiota of sea cucumber, Apostichopus japonicas.</title>
        <authorList>
            <person name="Shao Z."/>
            <person name="Wang L."/>
            <person name="Li X."/>
        </authorList>
    </citation>
    <scope>NUCLEOTIDE SEQUENCE [LARGE SCALE GENOMIC DNA]</scope>
    <source>
        <strain evidence="12 13">S2-2</strain>
    </source>
</reference>
<evidence type="ECO:0000313" key="13">
    <source>
        <dbReference type="Proteomes" id="UP000194221"/>
    </source>
</evidence>
<feature type="transmembrane region" description="Helical" evidence="9">
    <location>
        <begin position="373"/>
        <end position="395"/>
    </location>
</feature>
<keyword evidence="2" id="KW-1003">Cell membrane</keyword>
<dbReference type="RefSeq" id="WP_086031642.1">
    <property type="nucleotide sequence ID" value="NZ_LAPZ01000017.1"/>
</dbReference>
<evidence type="ECO:0000256" key="1">
    <source>
        <dbReference type="ARBA" id="ARBA00004236"/>
    </source>
</evidence>
<evidence type="ECO:0000256" key="3">
    <source>
        <dbReference type="ARBA" id="ARBA00022692"/>
    </source>
</evidence>
<comment type="subcellular location">
    <subcellularLocation>
        <location evidence="1">Cell membrane</location>
    </subcellularLocation>
</comment>
<dbReference type="InParanoid" id="A0A1Y2P912"/>
<dbReference type="CDD" id="cd00077">
    <property type="entry name" value="HDc"/>
    <property type="match status" value="1"/>
</dbReference>
<comment type="caution">
    <text evidence="12">The sequence shown here is derived from an EMBL/GenBank/DDBJ whole genome shotgun (WGS) entry which is preliminary data.</text>
</comment>
<proteinExistence type="predicted"/>
<evidence type="ECO:0000256" key="6">
    <source>
        <dbReference type="ARBA" id="ARBA00023118"/>
    </source>
</evidence>
<dbReference type="GO" id="GO:0051607">
    <property type="term" value="P:defense response to virus"/>
    <property type="evidence" value="ECO:0007669"/>
    <property type="project" value="UniProtKB-KW"/>
</dbReference>
<feature type="domain" description="Pycsar effector protein" evidence="11">
    <location>
        <begin position="231"/>
        <end position="390"/>
    </location>
</feature>
<dbReference type="GO" id="GO:0005886">
    <property type="term" value="C:plasma membrane"/>
    <property type="evidence" value="ECO:0007669"/>
    <property type="project" value="UniProtKB-SubCell"/>
</dbReference>
<dbReference type="EMBL" id="LAPZ01000017">
    <property type="protein sequence ID" value="OSY86933.1"/>
    <property type="molecule type" value="Genomic_DNA"/>
</dbReference>
<keyword evidence="4" id="KW-0547">Nucleotide-binding</keyword>
<evidence type="ECO:0000256" key="8">
    <source>
        <dbReference type="SAM" id="Coils"/>
    </source>
</evidence>
<dbReference type="Gene3D" id="1.10.3210.10">
    <property type="entry name" value="Hypothetical protein af1432"/>
    <property type="match status" value="1"/>
</dbReference>
<keyword evidence="6" id="KW-0051">Antiviral defense</keyword>
<feature type="transmembrane region" description="Helical" evidence="9">
    <location>
        <begin position="279"/>
        <end position="298"/>
    </location>
</feature>
<feature type="transmembrane region" description="Helical" evidence="9">
    <location>
        <begin position="248"/>
        <end position="267"/>
    </location>
</feature>
<keyword evidence="12" id="KW-0378">Hydrolase</keyword>
<evidence type="ECO:0000259" key="10">
    <source>
        <dbReference type="Pfam" id="PF01966"/>
    </source>
</evidence>
<evidence type="ECO:0000313" key="12">
    <source>
        <dbReference type="EMBL" id="OSY86933.1"/>
    </source>
</evidence>
<evidence type="ECO:0000259" key="11">
    <source>
        <dbReference type="Pfam" id="PF18967"/>
    </source>
</evidence>
<sequence>MEQLLAEVEEFVIHHLNENLDPKFVYHNIAHTQRVVEKTKELIEGAKIEGEDAENLVLAAWFHDTGYTMSMENHEDFGIRIAEDFFKSKKLSEERIAKISQLINATKMGEVPVTEVEKIIKDADCSHIGSKSFSEQTELLRKEWELTKDRVLTENEWLDENIGFLTNHHRFYSDFASKNWDKTKGKNLAQLLKQQKKLNQENVKLKQKKEELAFKKNKVELPERGIETMFRVALRNHITLSDIADTKANILLSVNAIIVSLALSNLLPKLDNPSNHYLVIPSLIFIAFTVASIVLSVLSTRPNVTQGKFTKEDVANKKVNLLFFGNFHQMKLPDFEWAMDEMMKDRDYLYGSLTKDLYFLGLVLNRKYKLLRITYTVFMIGIIVSVIAFGIAFRIQDVAANAV</sequence>
<dbReference type="InterPro" id="IPR003607">
    <property type="entry name" value="HD/PDEase_dom"/>
</dbReference>
<dbReference type="Pfam" id="PF18967">
    <property type="entry name" value="PycTM"/>
    <property type="match status" value="1"/>
</dbReference>
<evidence type="ECO:0000256" key="5">
    <source>
        <dbReference type="ARBA" id="ARBA00022989"/>
    </source>
</evidence>
<feature type="coiled-coil region" evidence="8">
    <location>
        <begin position="188"/>
        <end position="218"/>
    </location>
</feature>
<dbReference type="Pfam" id="PF01966">
    <property type="entry name" value="HD"/>
    <property type="match status" value="1"/>
</dbReference>
<accession>A0A1Y2P912</accession>
<keyword evidence="13" id="KW-1185">Reference proteome</keyword>
<evidence type="ECO:0000256" key="7">
    <source>
        <dbReference type="ARBA" id="ARBA00023136"/>
    </source>
</evidence>
<dbReference type="Proteomes" id="UP000194221">
    <property type="component" value="Unassembled WGS sequence"/>
</dbReference>
<protein>
    <submittedName>
        <fullName evidence="12">Phosphohydrolase</fullName>
    </submittedName>
</protein>
<dbReference type="AlphaFoldDB" id="A0A1Y2P912"/>
<feature type="domain" description="HD" evidence="10">
    <location>
        <begin position="29"/>
        <end position="125"/>
    </location>
</feature>
<organism evidence="12 13">
    <name type="scientific">Tenacibaculum holothuriorum</name>
    <dbReference type="NCBI Taxonomy" id="1635173"/>
    <lineage>
        <taxon>Bacteria</taxon>
        <taxon>Pseudomonadati</taxon>
        <taxon>Bacteroidota</taxon>
        <taxon>Flavobacteriia</taxon>
        <taxon>Flavobacteriales</taxon>
        <taxon>Flavobacteriaceae</taxon>
        <taxon>Tenacibaculum</taxon>
    </lineage>
</organism>
<name>A0A1Y2P912_9FLAO</name>
<keyword evidence="8" id="KW-0175">Coiled coil</keyword>
<keyword evidence="3 9" id="KW-0812">Transmembrane</keyword>
<dbReference type="GO" id="GO:0016787">
    <property type="term" value="F:hydrolase activity"/>
    <property type="evidence" value="ECO:0007669"/>
    <property type="project" value="UniProtKB-KW"/>
</dbReference>
<evidence type="ECO:0000256" key="9">
    <source>
        <dbReference type="SAM" id="Phobius"/>
    </source>
</evidence>
<dbReference type="STRING" id="1635173.WH52_14215"/>
<dbReference type="GO" id="GO:0000166">
    <property type="term" value="F:nucleotide binding"/>
    <property type="evidence" value="ECO:0007669"/>
    <property type="project" value="UniProtKB-KW"/>
</dbReference>
<dbReference type="InterPro" id="IPR006674">
    <property type="entry name" value="HD_domain"/>
</dbReference>
<keyword evidence="5 9" id="KW-1133">Transmembrane helix</keyword>
<evidence type="ECO:0000256" key="4">
    <source>
        <dbReference type="ARBA" id="ARBA00022741"/>
    </source>
</evidence>
<evidence type="ECO:0000256" key="2">
    <source>
        <dbReference type="ARBA" id="ARBA00022475"/>
    </source>
</evidence>
<dbReference type="SUPFAM" id="SSF109604">
    <property type="entry name" value="HD-domain/PDEase-like"/>
    <property type="match status" value="1"/>
</dbReference>
<dbReference type="OrthoDB" id="5728337at2"/>
<dbReference type="InterPro" id="IPR043760">
    <property type="entry name" value="PycTM_dom"/>
</dbReference>